<dbReference type="AlphaFoldDB" id="A0A218Y3J2"/>
<dbReference type="EMBL" id="MTKT01000281">
    <property type="protein sequence ID" value="OWM91436.1"/>
    <property type="molecule type" value="Genomic_DNA"/>
</dbReference>
<sequence>MIRLKDPSHGHVEAFQDDGVWHEVEHWDMHVLAGPGKRAWPKRIDQAMQRMLLHVLRRKVELLAELHVDYEATTVNILEVYLEDDPNSND</sequence>
<proteinExistence type="predicted"/>
<comment type="caution">
    <text evidence="1">The sequence shown here is derived from an EMBL/GenBank/DDBJ whole genome shotgun (WGS) entry which is preliminary data.</text>
</comment>
<reference evidence="2" key="1">
    <citation type="journal article" date="2017" name="Plant J.">
        <title>The pomegranate (Punica granatum L.) genome and the genomics of punicalagin biosynthesis.</title>
        <authorList>
            <person name="Qin G."/>
            <person name="Xu C."/>
            <person name="Ming R."/>
            <person name="Tang H."/>
            <person name="Guyot R."/>
            <person name="Kramer E.M."/>
            <person name="Hu Y."/>
            <person name="Yi X."/>
            <person name="Qi Y."/>
            <person name="Xu X."/>
            <person name="Gao Z."/>
            <person name="Pan H."/>
            <person name="Jian J."/>
            <person name="Tian Y."/>
            <person name="Yue Z."/>
            <person name="Xu Y."/>
        </authorList>
    </citation>
    <scope>NUCLEOTIDE SEQUENCE [LARGE SCALE GENOMIC DNA]</scope>
    <source>
        <strain evidence="2">cv. Dabenzi</strain>
    </source>
</reference>
<organism evidence="1 2">
    <name type="scientific">Punica granatum</name>
    <name type="common">Pomegranate</name>
    <dbReference type="NCBI Taxonomy" id="22663"/>
    <lineage>
        <taxon>Eukaryota</taxon>
        <taxon>Viridiplantae</taxon>
        <taxon>Streptophyta</taxon>
        <taxon>Embryophyta</taxon>
        <taxon>Tracheophyta</taxon>
        <taxon>Spermatophyta</taxon>
        <taxon>Magnoliopsida</taxon>
        <taxon>eudicotyledons</taxon>
        <taxon>Gunneridae</taxon>
        <taxon>Pentapetalae</taxon>
        <taxon>rosids</taxon>
        <taxon>malvids</taxon>
        <taxon>Myrtales</taxon>
        <taxon>Lythraceae</taxon>
        <taxon>Punica</taxon>
    </lineage>
</organism>
<protein>
    <submittedName>
        <fullName evidence="1">Uncharacterized protein</fullName>
    </submittedName>
</protein>
<gene>
    <name evidence="1" type="ORF">CDL15_Pgr017354</name>
</gene>
<evidence type="ECO:0000313" key="2">
    <source>
        <dbReference type="Proteomes" id="UP000197138"/>
    </source>
</evidence>
<name>A0A218Y3J2_PUNGR</name>
<evidence type="ECO:0000313" key="1">
    <source>
        <dbReference type="EMBL" id="OWM91436.1"/>
    </source>
</evidence>
<accession>A0A218Y3J2</accession>
<dbReference type="Proteomes" id="UP000197138">
    <property type="component" value="Unassembled WGS sequence"/>
</dbReference>